<organism evidence="1 2">
    <name type="scientific">Patella caerulea</name>
    <name type="common">Rayed Mediterranean limpet</name>
    <dbReference type="NCBI Taxonomy" id="87958"/>
    <lineage>
        <taxon>Eukaryota</taxon>
        <taxon>Metazoa</taxon>
        <taxon>Spiralia</taxon>
        <taxon>Lophotrochozoa</taxon>
        <taxon>Mollusca</taxon>
        <taxon>Gastropoda</taxon>
        <taxon>Patellogastropoda</taxon>
        <taxon>Patelloidea</taxon>
        <taxon>Patellidae</taxon>
        <taxon>Patella</taxon>
    </lineage>
</organism>
<dbReference type="PANTHER" id="PTHR34239:SF2">
    <property type="entry name" value="TRANSPOSABLE ELEMENT P TRANSPOSASE_THAP9 CONSERVED DOMAIN-CONTAINING PROTEIN"/>
    <property type="match status" value="1"/>
</dbReference>
<dbReference type="Proteomes" id="UP001347796">
    <property type="component" value="Unassembled WGS sequence"/>
</dbReference>
<dbReference type="AlphaFoldDB" id="A0AAN8FZP4"/>
<sequence>MKDTLRPENQLIWDLLSPQTRTSDSLVQQHQSTVIKAANKLIHLLDKVEKFGSVSGEESIQIQKSQIIEIVDICMDSLGLMAQFNKMTNLKRKENHRFDLSHEFHHLSSPSVPFTDQLYGDDVPKSIKEIQDVNRVGKRIGRAINRGRGFSAFSGVSRGGTFRGRGSFRGCGSFRARASYGYRPRNEGNSNLSQSKN</sequence>
<keyword evidence="2" id="KW-1185">Reference proteome</keyword>
<dbReference type="PANTHER" id="PTHR34239">
    <property type="entry name" value="APPLE DOMAIN-CONTAINING PROTEIN"/>
    <property type="match status" value="1"/>
</dbReference>
<accession>A0AAN8FZP4</accession>
<dbReference type="EMBL" id="JAZGQO010000040">
    <property type="protein sequence ID" value="KAK6164993.1"/>
    <property type="molecule type" value="Genomic_DNA"/>
</dbReference>
<evidence type="ECO:0000313" key="2">
    <source>
        <dbReference type="Proteomes" id="UP001347796"/>
    </source>
</evidence>
<protein>
    <submittedName>
        <fullName evidence="1">Uncharacterized protein</fullName>
    </submittedName>
</protein>
<comment type="caution">
    <text evidence="1">The sequence shown here is derived from an EMBL/GenBank/DDBJ whole genome shotgun (WGS) entry which is preliminary data.</text>
</comment>
<name>A0AAN8FZP4_PATCE</name>
<proteinExistence type="predicted"/>
<evidence type="ECO:0000313" key="1">
    <source>
        <dbReference type="EMBL" id="KAK6164993.1"/>
    </source>
</evidence>
<gene>
    <name evidence="1" type="ORF">SNE40_023741</name>
</gene>
<reference evidence="1 2" key="1">
    <citation type="submission" date="2024-01" db="EMBL/GenBank/DDBJ databases">
        <title>The genome of the rayed Mediterranean limpet Patella caerulea (Linnaeus, 1758).</title>
        <authorList>
            <person name="Anh-Thu Weber A."/>
            <person name="Halstead-Nussloch G."/>
        </authorList>
    </citation>
    <scope>NUCLEOTIDE SEQUENCE [LARGE SCALE GENOMIC DNA]</scope>
    <source>
        <strain evidence="1">AATW-2023a</strain>
        <tissue evidence="1">Whole specimen</tissue>
    </source>
</reference>